<keyword evidence="3" id="KW-1185">Reference proteome</keyword>
<evidence type="ECO:0000313" key="3">
    <source>
        <dbReference type="Proteomes" id="UP001345827"/>
    </source>
</evidence>
<reference evidence="2 3" key="1">
    <citation type="submission" date="2023-06" db="EMBL/GenBank/DDBJ databases">
        <title>Black Yeasts Isolated from many extreme environments.</title>
        <authorList>
            <person name="Coleine C."/>
            <person name="Stajich J.E."/>
            <person name="Selbmann L."/>
        </authorList>
    </citation>
    <scope>NUCLEOTIDE SEQUENCE [LARGE SCALE GENOMIC DNA]</scope>
    <source>
        <strain evidence="2 3">CCFEE 5887</strain>
    </source>
</reference>
<dbReference type="Proteomes" id="UP001345827">
    <property type="component" value="Unassembled WGS sequence"/>
</dbReference>
<evidence type="ECO:0000313" key="2">
    <source>
        <dbReference type="EMBL" id="KAK5545602.1"/>
    </source>
</evidence>
<feature type="region of interest" description="Disordered" evidence="1">
    <location>
        <begin position="187"/>
        <end position="213"/>
    </location>
</feature>
<organism evidence="2 3">
    <name type="scientific">Vermiconidia calcicola</name>
    <dbReference type="NCBI Taxonomy" id="1690605"/>
    <lineage>
        <taxon>Eukaryota</taxon>
        <taxon>Fungi</taxon>
        <taxon>Dikarya</taxon>
        <taxon>Ascomycota</taxon>
        <taxon>Pezizomycotina</taxon>
        <taxon>Dothideomycetes</taxon>
        <taxon>Dothideomycetidae</taxon>
        <taxon>Mycosphaerellales</taxon>
        <taxon>Extremaceae</taxon>
        <taxon>Vermiconidia</taxon>
    </lineage>
</organism>
<gene>
    <name evidence="2" type="ORF">LTR25_000609</name>
</gene>
<comment type="caution">
    <text evidence="2">The sequence shown here is derived from an EMBL/GenBank/DDBJ whole genome shotgun (WGS) entry which is preliminary data.</text>
</comment>
<dbReference type="AlphaFoldDB" id="A0AAV9QPF6"/>
<evidence type="ECO:0000256" key="1">
    <source>
        <dbReference type="SAM" id="MobiDB-lite"/>
    </source>
</evidence>
<protein>
    <submittedName>
        <fullName evidence="2">Uncharacterized protein</fullName>
    </submittedName>
</protein>
<dbReference type="EMBL" id="JAXLQG010000001">
    <property type="protein sequence ID" value="KAK5545602.1"/>
    <property type="molecule type" value="Genomic_DNA"/>
</dbReference>
<proteinExistence type="predicted"/>
<accession>A0AAV9QPF6</accession>
<name>A0AAV9QPF6_9PEZI</name>
<sequence length="266" mass="30285">MIHDTWYDAGPPDTSYLLWAQQKLQQQILPSLISDCKDELLRSSPTAITTKTSTKPQRHTMASAISPILGPDMQYFAYKIGSISKSKIEREAHKAEPRLHKLVGHCSLFDNARRYILDRISHEEEQAHHIDSTNDLSIEEYDKDESSFEYVEDLSDKGPTYKQSNSHGGLQGVLVVKATEIAAEDYDDLDWDDNSDSTDADDEDNWSDSTCEEENQDLYFDRKIVEICGTGQPRYRPQDDDLMLWSQQPQVMSQSQANSLLIEAFG</sequence>